<feature type="region of interest" description="Disordered" evidence="1">
    <location>
        <begin position="1"/>
        <end position="91"/>
    </location>
</feature>
<reference evidence="2 3" key="1">
    <citation type="submission" date="2019-02" db="EMBL/GenBank/DDBJ databases">
        <title>Draft genome sequences of novel Actinobacteria.</title>
        <authorList>
            <person name="Sahin N."/>
            <person name="Ay H."/>
            <person name="Saygin H."/>
        </authorList>
    </citation>
    <scope>NUCLEOTIDE SEQUENCE [LARGE SCALE GENOMIC DNA]</scope>
    <source>
        <strain evidence="2 3">8K307</strain>
    </source>
</reference>
<dbReference type="Proteomes" id="UP000295217">
    <property type="component" value="Unassembled WGS sequence"/>
</dbReference>
<accession>A0A4V2YRU6</accession>
<comment type="caution">
    <text evidence="2">The sequence shown here is derived from an EMBL/GenBank/DDBJ whole genome shotgun (WGS) entry which is preliminary data.</text>
</comment>
<sequence>MAGVPVDEVGPHAVGGEQHGLLGGWVRAGRRGRGCDRVRGARSRPGGGQCGRRGHGDGGAEGENPVPAHRRPPRVVPVEHSRRDGRPRTRS</sequence>
<evidence type="ECO:0000313" key="3">
    <source>
        <dbReference type="Proteomes" id="UP000295217"/>
    </source>
</evidence>
<name>A0A4V2YRU6_9ACTN</name>
<evidence type="ECO:0000256" key="1">
    <source>
        <dbReference type="SAM" id="MobiDB-lite"/>
    </source>
</evidence>
<evidence type="ECO:0000313" key="2">
    <source>
        <dbReference type="EMBL" id="TDD66897.1"/>
    </source>
</evidence>
<proteinExistence type="predicted"/>
<feature type="compositionally biased region" description="Gly residues" evidence="1">
    <location>
        <begin position="45"/>
        <end position="61"/>
    </location>
</feature>
<protein>
    <submittedName>
        <fullName evidence="2">Uncharacterized protein</fullName>
    </submittedName>
</protein>
<gene>
    <name evidence="2" type="ORF">E1262_20700</name>
</gene>
<organism evidence="2 3">
    <name type="scientific">Jiangella aurantiaca</name>
    <dbReference type="NCBI Taxonomy" id="2530373"/>
    <lineage>
        <taxon>Bacteria</taxon>
        <taxon>Bacillati</taxon>
        <taxon>Actinomycetota</taxon>
        <taxon>Actinomycetes</taxon>
        <taxon>Jiangellales</taxon>
        <taxon>Jiangellaceae</taxon>
        <taxon>Jiangella</taxon>
    </lineage>
</organism>
<feature type="compositionally biased region" description="Basic and acidic residues" evidence="1">
    <location>
        <begin position="77"/>
        <end position="91"/>
    </location>
</feature>
<dbReference type="EMBL" id="SMLB01000034">
    <property type="protein sequence ID" value="TDD66897.1"/>
    <property type="molecule type" value="Genomic_DNA"/>
</dbReference>
<keyword evidence="3" id="KW-1185">Reference proteome</keyword>
<dbReference type="AlphaFoldDB" id="A0A4V2YRU6"/>